<dbReference type="Proteomes" id="UP000182248">
    <property type="component" value="Unassembled WGS sequence"/>
</dbReference>
<evidence type="ECO:0000313" key="7">
    <source>
        <dbReference type="EMBL" id="SFW58592.1"/>
    </source>
</evidence>
<evidence type="ECO:0000256" key="2">
    <source>
        <dbReference type="ARBA" id="ARBA00005297"/>
    </source>
</evidence>
<proteinExistence type="inferred from homology"/>
<reference evidence="7 8" key="1">
    <citation type="submission" date="2016-11" db="EMBL/GenBank/DDBJ databases">
        <authorList>
            <person name="Jaros S."/>
            <person name="Januszkiewicz K."/>
            <person name="Wedrychowicz H."/>
        </authorList>
    </citation>
    <scope>NUCLEOTIDE SEQUENCE [LARGE SCALE GENOMIC DNA]</scope>
    <source>
        <strain evidence="7 8">CGMCC 1.12145</strain>
    </source>
</reference>
<gene>
    <name evidence="7" type="ORF">SAMN02927921_02495</name>
</gene>
<dbReference type="RefSeq" id="WP_072317716.1">
    <property type="nucleotide sequence ID" value="NZ_FPJE01000013.1"/>
</dbReference>
<evidence type="ECO:0000256" key="3">
    <source>
        <dbReference type="ARBA" id="ARBA00012824"/>
    </source>
</evidence>
<dbReference type="InterPro" id="IPR015890">
    <property type="entry name" value="Chorismate_C"/>
</dbReference>
<sequence>MTDLSDFFEIIQQHYERGLPFVAYRKSFDDRTGKEEQPGLLKALLQHDDRVFRVRDFSERGFVFSPFDQRKDTLLIPYTESRKMFAVLPVKPKTDAPDKASDIQDCPEQEARELHLQLVRKGVEAIRHGKLKKVVLSRTEEIRIDGEKPIAVFRRLLEHYPDAFCYIWYHPVTGLWLGATPETLLHIKGCVLHTMALAGTQKFRGTTKVDWGEKEKQEQQVVTDAIVDSLRFRVNSLKISAAETHRAGNLLHIKTDIQASLIDGYKKENIASLLNSLHPTPAVCGFPKEEAKRFILENEGYDRSFYSGFLGELHTAIVPATEGASDNTDSALYVNLRCMQLGAHTASLYIGGGITRDSDPKSEWEETCHKAQTMKKILLRKP</sequence>
<dbReference type="InterPro" id="IPR004561">
    <property type="entry name" value="IsoChor_synthase"/>
</dbReference>
<dbReference type="PANTHER" id="PTHR42839">
    <property type="entry name" value="ISOCHORISMATE SYNTHASE ENTC"/>
    <property type="match status" value="1"/>
</dbReference>
<feature type="domain" description="Chorismate-utilising enzyme C-terminal" evidence="6">
    <location>
        <begin position="115"/>
        <end position="370"/>
    </location>
</feature>
<name>A0A1K1QF78_9FLAO</name>
<dbReference type="PANTHER" id="PTHR42839:SF2">
    <property type="entry name" value="ISOCHORISMATE SYNTHASE ENTC"/>
    <property type="match status" value="1"/>
</dbReference>
<dbReference type="NCBIfam" id="TIGR00543">
    <property type="entry name" value="isochor_syn"/>
    <property type="match status" value="1"/>
</dbReference>
<dbReference type="EC" id="5.4.4.2" evidence="3"/>
<evidence type="ECO:0000256" key="4">
    <source>
        <dbReference type="ARBA" id="ARBA00023235"/>
    </source>
</evidence>
<accession>A0A1K1QF78</accession>
<comment type="catalytic activity">
    <reaction evidence="1">
        <text>chorismate = isochorismate</text>
        <dbReference type="Rhea" id="RHEA:18985"/>
        <dbReference type="ChEBI" id="CHEBI:29748"/>
        <dbReference type="ChEBI" id="CHEBI:29780"/>
        <dbReference type="EC" id="5.4.4.2"/>
    </reaction>
</comment>
<dbReference type="EMBL" id="FPJE01000013">
    <property type="protein sequence ID" value="SFW58592.1"/>
    <property type="molecule type" value="Genomic_DNA"/>
</dbReference>
<dbReference type="OrthoDB" id="9806579at2"/>
<evidence type="ECO:0000259" key="6">
    <source>
        <dbReference type="Pfam" id="PF00425"/>
    </source>
</evidence>
<evidence type="ECO:0000313" key="8">
    <source>
        <dbReference type="Proteomes" id="UP000182248"/>
    </source>
</evidence>
<organism evidence="7 8">
    <name type="scientific">Sinomicrobium oceani</name>
    <dbReference type="NCBI Taxonomy" id="1150368"/>
    <lineage>
        <taxon>Bacteria</taxon>
        <taxon>Pseudomonadati</taxon>
        <taxon>Bacteroidota</taxon>
        <taxon>Flavobacteriia</taxon>
        <taxon>Flavobacteriales</taxon>
        <taxon>Flavobacteriaceae</taxon>
        <taxon>Sinomicrobium</taxon>
    </lineage>
</organism>
<evidence type="ECO:0000256" key="5">
    <source>
        <dbReference type="ARBA" id="ARBA00041564"/>
    </source>
</evidence>
<keyword evidence="4" id="KW-0413">Isomerase</keyword>
<comment type="similarity">
    <text evidence="2">Belongs to the isochorismate synthase family.</text>
</comment>
<keyword evidence="8" id="KW-1185">Reference proteome</keyword>
<dbReference type="STRING" id="1150368.SAMN02927921_02495"/>
<dbReference type="AlphaFoldDB" id="A0A1K1QF78"/>
<evidence type="ECO:0000256" key="1">
    <source>
        <dbReference type="ARBA" id="ARBA00000799"/>
    </source>
</evidence>
<dbReference type="Pfam" id="PF00425">
    <property type="entry name" value="Chorismate_bind"/>
    <property type="match status" value="1"/>
</dbReference>
<protein>
    <recommendedName>
        <fullName evidence="3">isochorismate synthase</fullName>
        <ecNumber evidence="3">5.4.4.2</ecNumber>
    </recommendedName>
    <alternativeName>
        <fullName evidence="5">Isochorismate mutase</fullName>
    </alternativeName>
</protein>
<dbReference type="Gene3D" id="3.60.120.10">
    <property type="entry name" value="Anthranilate synthase"/>
    <property type="match status" value="1"/>
</dbReference>
<dbReference type="InterPro" id="IPR005801">
    <property type="entry name" value="ADC_synthase"/>
</dbReference>
<dbReference type="SUPFAM" id="SSF56322">
    <property type="entry name" value="ADC synthase"/>
    <property type="match status" value="1"/>
</dbReference>
<dbReference type="GO" id="GO:0008909">
    <property type="term" value="F:isochorismate synthase activity"/>
    <property type="evidence" value="ECO:0007669"/>
    <property type="project" value="UniProtKB-EC"/>
</dbReference>